<dbReference type="InterPro" id="IPR013024">
    <property type="entry name" value="GGCT-like"/>
</dbReference>
<feature type="domain" description="Gamma-glutamylcyclotransferase AIG2-like" evidence="1">
    <location>
        <begin position="3"/>
        <end position="124"/>
    </location>
</feature>
<reference evidence="2 3" key="1">
    <citation type="submission" date="2019-08" db="EMBL/GenBank/DDBJ databases">
        <title>Lewinella sp. strain SSH13 Genome sequencing and assembly.</title>
        <authorList>
            <person name="Kim I."/>
        </authorList>
    </citation>
    <scope>NUCLEOTIDE SEQUENCE [LARGE SCALE GENOMIC DNA]</scope>
    <source>
        <strain evidence="2 3">SSH13</strain>
    </source>
</reference>
<dbReference type="Proteomes" id="UP000321907">
    <property type="component" value="Unassembled WGS sequence"/>
</dbReference>
<keyword evidence="2" id="KW-0808">Transferase</keyword>
<evidence type="ECO:0000313" key="2">
    <source>
        <dbReference type="EMBL" id="TXF91181.1"/>
    </source>
</evidence>
<dbReference type="RefSeq" id="WP_147929200.1">
    <property type="nucleotide sequence ID" value="NZ_VOXD01000003.1"/>
</dbReference>
<dbReference type="CDD" id="cd06661">
    <property type="entry name" value="GGCT_like"/>
    <property type="match status" value="1"/>
</dbReference>
<dbReference type="EMBL" id="VOXD01000003">
    <property type="protein sequence ID" value="TXF91181.1"/>
    <property type="molecule type" value="Genomic_DNA"/>
</dbReference>
<protein>
    <submittedName>
        <fullName evidence="2">Gamma-glutamylcyclotransferase</fullName>
    </submittedName>
</protein>
<keyword evidence="3" id="KW-1185">Reference proteome</keyword>
<evidence type="ECO:0000259" key="1">
    <source>
        <dbReference type="Pfam" id="PF06094"/>
    </source>
</evidence>
<gene>
    <name evidence="2" type="ORF">FUA23_02850</name>
</gene>
<dbReference type="Gene3D" id="3.10.490.10">
    <property type="entry name" value="Gamma-glutamyl cyclotransferase-like"/>
    <property type="match status" value="1"/>
</dbReference>
<sequence>MHLFVYGSLLSNIPSSMSKFLRRRATLIGKATTPGSLYDLGMYPGFVPGGEELVKGELYHINPESEALTMEMLDAYESVTGEPEDEYSRVEIAVQVSGGGTFKAETYVFMGETEGKQLIPKGDYPAYYVGNADHGRFVNGE</sequence>
<dbReference type="InterPro" id="IPR036568">
    <property type="entry name" value="GGCT-like_sf"/>
</dbReference>
<dbReference type="InterPro" id="IPR009288">
    <property type="entry name" value="AIG2-like_dom"/>
</dbReference>
<organism evidence="2 3">
    <name type="scientific">Neolewinella aurantiaca</name>
    <dbReference type="NCBI Taxonomy" id="2602767"/>
    <lineage>
        <taxon>Bacteria</taxon>
        <taxon>Pseudomonadati</taxon>
        <taxon>Bacteroidota</taxon>
        <taxon>Saprospiria</taxon>
        <taxon>Saprospirales</taxon>
        <taxon>Lewinellaceae</taxon>
        <taxon>Neolewinella</taxon>
    </lineage>
</organism>
<dbReference type="Pfam" id="PF06094">
    <property type="entry name" value="GGACT"/>
    <property type="match status" value="1"/>
</dbReference>
<dbReference type="AlphaFoldDB" id="A0A5C7FIW1"/>
<dbReference type="GO" id="GO:0016740">
    <property type="term" value="F:transferase activity"/>
    <property type="evidence" value="ECO:0007669"/>
    <property type="project" value="UniProtKB-KW"/>
</dbReference>
<dbReference type="OrthoDB" id="482277at2"/>
<comment type="caution">
    <text evidence="2">The sequence shown here is derived from an EMBL/GenBank/DDBJ whole genome shotgun (WGS) entry which is preliminary data.</text>
</comment>
<dbReference type="SUPFAM" id="SSF110857">
    <property type="entry name" value="Gamma-glutamyl cyclotransferase-like"/>
    <property type="match status" value="1"/>
</dbReference>
<name>A0A5C7FIW1_9BACT</name>
<proteinExistence type="predicted"/>
<evidence type="ECO:0000313" key="3">
    <source>
        <dbReference type="Proteomes" id="UP000321907"/>
    </source>
</evidence>
<accession>A0A5C7FIW1</accession>